<organism evidence="1 2">
    <name type="scientific">Curtobacterium luteum</name>
    <dbReference type="NCBI Taxonomy" id="33881"/>
    <lineage>
        <taxon>Bacteria</taxon>
        <taxon>Bacillati</taxon>
        <taxon>Actinomycetota</taxon>
        <taxon>Actinomycetes</taxon>
        <taxon>Micrococcales</taxon>
        <taxon>Microbacteriaceae</taxon>
        <taxon>Curtobacterium</taxon>
    </lineage>
</organism>
<dbReference type="RefSeq" id="WP_058725253.1">
    <property type="nucleotide sequence ID" value="NZ_LDQC01000033.1"/>
</dbReference>
<reference evidence="1 2" key="1">
    <citation type="journal article" date="2016" name="Front. Microbiol.">
        <title>Genomic Resource of Rice Seed Associated Bacteria.</title>
        <authorList>
            <person name="Midha S."/>
            <person name="Bansal K."/>
            <person name="Sharma S."/>
            <person name="Kumar N."/>
            <person name="Patil P.P."/>
            <person name="Chaudhry V."/>
            <person name="Patil P.B."/>
        </authorList>
    </citation>
    <scope>NUCLEOTIDE SEQUENCE [LARGE SCALE GENOMIC DNA]</scope>
    <source>
        <strain evidence="1 2">NS184</strain>
    </source>
</reference>
<evidence type="ECO:0000313" key="2">
    <source>
        <dbReference type="Proteomes" id="UP000078252"/>
    </source>
</evidence>
<protein>
    <submittedName>
        <fullName evidence="1">Uncharacterized protein</fullName>
    </submittedName>
</protein>
<name>A0A175RXL4_9MICO</name>
<sequence length="329" mass="35291">MGNKVRMPNRSETPKRVQDLEDDLKRFVASVARSFQKSADSVYQRVLDAVQAMFWTRDQSDARFAYKSHTHDAGDITSGTVTRPVNTSSVQADQHLGGTYTGTTASFSGGVSGSNGSFSTGINSPGARNNQVTTGYVAAYLDVNGNLGFAPSTRASKDIGSEYAVDMTKFLAQKLYNWQYKNGGMVGIGPIADDLEAAGLTEFLTYSMDGKLQGLRYESLTMGLWSAYVQSRTSTLAEFNKRMVQTYSMSSMTALGINAEKTYDVVWPKEFADTNYAVTASVTSAGAVLGALCALVPGSKTTKGCKVSVRSLGIALLANNTLTVEAIHV</sequence>
<comment type="caution">
    <text evidence="1">The sequence shown here is derived from an EMBL/GenBank/DDBJ whole genome shotgun (WGS) entry which is preliminary data.</text>
</comment>
<evidence type="ECO:0000313" key="1">
    <source>
        <dbReference type="EMBL" id="KTR08277.1"/>
    </source>
</evidence>
<dbReference type="Proteomes" id="UP000078252">
    <property type="component" value="Unassembled WGS sequence"/>
</dbReference>
<proteinExistence type="predicted"/>
<dbReference type="PATRIC" id="fig|33881.3.peg.1524"/>
<dbReference type="OrthoDB" id="5125886at2"/>
<gene>
    <name evidence="1" type="ORF">NS184_06120</name>
</gene>
<dbReference type="STRING" id="33881.NS184_06120"/>
<dbReference type="AlphaFoldDB" id="A0A175RXL4"/>
<accession>A0A175RXL4</accession>
<dbReference type="EMBL" id="LDQC01000033">
    <property type="protein sequence ID" value="KTR08277.1"/>
    <property type="molecule type" value="Genomic_DNA"/>
</dbReference>